<accession>A0ABY8BU22</accession>
<dbReference type="Pfam" id="PF13803">
    <property type="entry name" value="DUF4184"/>
    <property type="match status" value="1"/>
</dbReference>
<organism evidence="2 3">
    <name type="scientific">Microbacterium horticulturae</name>
    <dbReference type="NCBI Taxonomy" id="3028316"/>
    <lineage>
        <taxon>Bacteria</taxon>
        <taxon>Bacillati</taxon>
        <taxon>Actinomycetota</taxon>
        <taxon>Actinomycetes</taxon>
        <taxon>Micrococcales</taxon>
        <taxon>Microbacteriaceae</taxon>
        <taxon>Microbacterium</taxon>
    </lineage>
</organism>
<name>A0ABY8BU22_9MICO</name>
<dbReference type="RefSeq" id="WP_275277014.1">
    <property type="nucleotide sequence ID" value="NZ_CP119108.1"/>
</dbReference>
<gene>
    <name evidence="2" type="ORF">PU630_10475</name>
</gene>
<evidence type="ECO:0000256" key="1">
    <source>
        <dbReference type="SAM" id="Phobius"/>
    </source>
</evidence>
<keyword evidence="3" id="KW-1185">Reference proteome</keyword>
<proteinExistence type="predicted"/>
<feature type="transmembrane region" description="Helical" evidence="1">
    <location>
        <begin position="113"/>
        <end position="133"/>
    </location>
</feature>
<evidence type="ECO:0000313" key="2">
    <source>
        <dbReference type="EMBL" id="WEG07675.1"/>
    </source>
</evidence>
<sequence>MPFTPSHAIVALPFTRTPLAPAAVAVGAMTPDLPLFLRGTAVDYGWTHDPAWLPVTVLLAAVLLLVWRCILRPAARELVPAFVACRLPAQWDAGAADAARETFSRRGVRRASATSILLLVAALAIGVASHLAWDAFSHEGRLGVELVPALNASWGSLPGYKWIQHGSSIIGLVVLAVWAALWWRRTPPRPLRRMTAEWMPWAWLAALPLALVAAWFIGLAVYGPLTPTFTTAHLAYRVLPPACAIWGVLTLLACGAVQLRRRAF</sequence>
<feature type="transmembrane region" description="Helical" evidence="1">
    <location>
        <begin position="234"/>
        <end position="257"/>
    </location>
</feature>
<keyword evidence="1" id="KW-1133">Transmembrane helix</keyword>
<protein>
    <submittedName>
        <fullName evidence="2">DUF4184 family protein</fullName>
    </submittedName>
</protein>
<keyword evidence="1" id="KW-0812">Transmembrane</keyword>
<keyword evidence="1" id="KW-0472">Membrane</keyword>
<dbReference type="InterPro" id="IPR025238">
    <property type="entry name" value="DUF4184"/>
</dbReference>
<feature type="transmembrane region" description="Helical" evidence="1">
    <location>
        <begin position="201"/>
        <end position="222"/>
    </location>
</feature>
<evidence type="ECO:0000313" key="3">
    <source>
        <dbReference type="Proteomes" id="UP001214553"/>
    </source>
</evidence>
<feature type="transmembrane region" description="Helical" evidence="1">
    <location>
        <begin position="51"/>
        <end position="71"/>
    </location>
</feature>
<feature type="transmembrane region" description="Helical" evidence="1">
    <location>
        <begin position="162"/>
        <end position="181"/>
    </location>
</feature>
<reference evidence="2 3" key="1">
    <citation type="submission" date="2023-03" db="EMBL/GenBank/DDBJ databases">
        <title>Genome sequence of Microbacterium sp. KACC 23027.</title>
        <authorList>
            <person name="Kim S."/>
            <person name="Heo J."/>
            <person name="Kwon S.-W."/>
        </authorList>
    </citation>
    <scope>NUCLEOTIDE SEQUENCE [LARGE SCALE GENOMIC DNA]</scope>
    <source>
        <strain evidence="2 3">KACC 23027</strain>
    </source>
</reference>
<dbReference type="EMBL" id="CP119108">
    <property type="protein sequence ID" value="WEG07675.1"/>
    <property type="molecule type" value="Genomic_DNA"/>
</dbReference>
<dbReference type="Proteomes" id="UP001214553">
    <property type="component" value="Chromosome"/>
</dbReference>